<evidence type="ECO:0000256" key="7">
    <source>
        <dbReference type="SAM" id="SignalP"/>
    </source>
</evidence>
<evidence type="ECO:0000313" key="10">
    <source>
        <dbReference type="Proteomes" id="UP000664495"/>
    </source>
</evidence>
<comment type="caution">
    <text evidence="9">The sequence shown here is derived from an EMBL/GenBank/DDBJ whole genome shotgun (WGS) entry which is preliminary data.</text>
</comment>
<evidence type="ECO:0000256" key="5">
    <source>
        <dbReference type="SAM" id="MobiDB-lite"/>
    </source>
</evidence>
<evidence type="ECO:0000256" key="4">
    <source>
        <dbReference type="ARBA" id="ARBA00023088"/>
    </source>
</evidence>
<feature type="compositionally biased region" description="Basic and acidic residues" evidence="5">
    <location>
        <begin position="82"/>
        <end position="92"/>
    </location>
</feature>
<keyword evidence="3 7" id="KW-0732">Signal</keyword>
<proteinExistence type="predicted"/>
<feature type="compositionally biased region" description="Basic and acidic residues" evidence="5">
    <location>
        <begin position="57"/>
        <end position="74"/>
    </location>
</feature>
<feature type="transmembrane region" description="Helical" evidence="6">
    <location>
        <begin position="341"/>
        <end position="360"/>
    </location>
</feature>
<dbReference type="InterPro" id="IPR019931">
    <property type="entry name" value="LPXTG_anchor"/>
</dbReference>
<keyword evidence="1" id="KW-0134">Cell wall</keyword>
<protein>
    <submittedName>
        <fullName evidence="9">LPXTG cell wall anchor domain-containing protein</fullName>
    </submittedName>
</protein>
<feature type="region of interest" description="Disordered" evidence="5">
    <location>
        <begin position="54"/>
        <end position="115"/>
    </location>
</feature>
<sequence length="366" mass="40562">MKKMVLLSLLVLNFPLVAFADTSDSTPASTVASSQEQVIEAPSNPNGVIVEQQEAASVEKQDSKESIVENKESTTEETASTAKDEAAIEDTTKTSQSEKNMAETETTATPKAASKTVTVPPVTKVSEKSKAVVEKELIKEWTAEKIRENLTSTNYGIDQAELKSYSDQELSNAFKLFVRYNLDVTGTDLGFYVHTLRMVYKDKTVSWLDIEKALAFNPHEYQTTDELAENIDQLQMYLRILYPDTKHFTNEELIYILNDLKTKENLHYPNGLFSGILFSLDNYPDSNIAKPTGLNHNSTIAAKPLIQTVANVPVSTASAKTEAAVQTTDQKQYPKTGERNTLPITLAGIALFLISGILILKRRIRS</sequence>
<keyword evidence="4" id="KW-0572">Peptidoglycan-anchor</keyword>
<dbReference type="Proteomes" id="UP000664495">
    <property type="component" value="Unassembled WGS sequence"/>
</dbReference>
<evidence type="ECO:0000256" key="1">
    <source>
        <dbReference type="ARBA" id="ARBA00022512"/>
    </source>
</evidence>
<dbReference type="Pfam" id="PF00746">
    <property type="entry name" value="Gram_pos_anchor"/>
    <property type="match status" value="1"/>
</dbReference>
<reference evidence="9 10" key="1">
    <citation type="submission" date="2021-03" db="EMBL/GenBank/DDBJ databases">
        <title>Enterococcal diversity collection.</title>
        <authorList>
            <person name="Gilmore M.S."/>
            <person name="Schwartzman J."/>
            <person name="Van Tyne D."/>
            <person name="Martin M."/>
            <person name="Earl A.M."/>
            <person name="Manson A.L."/>
            <person name="Straub T."/>
            <person name="Salamzade R."/>
            <person name="Saavedra J."/>
            <person name="Lebreton F."/>
            <person name="Prichula J."/>
            <person name="Schaufler K."/>
            <person name="Gaca A."/>
            <person name="Sgardioli B."/>
            <person name="Wagenaar J."/>
            <person name="Strong T."/>
        </authorList>
    </citation>
    <scope>NUCLEOTIDE SEQUENCE [LARGE SCALE GENOMIC DNA]</scope>
    <source>
        <strain evidence="9 10">MJM16</strain>
    </source>
</reference>
<keyword evidence="2" id="KW-0964">Secreted</keyword>
<feature type="chain" id="PRO_5045919587" evidence="7">
    <location>
        <begin position="21"/>
        <end position="366"/>
    </location>
</feature>
<feature type="signal peptide" evidence="7">
    <location>
        <begin position="1"/>
        <end position="20"/>
    </location>
</feature>
<dbReference type="EMBL" id="JAFLVR010000028">
    <property type="protein sequence ID" value="MBO0453129.1"/>
    <property type="molecule type" value="Genomic_DNA"/>
</dbReference>
<name>A0ABS3HI46_9ENTE</name>
<gene>
    <name evidence="9" type="ORF">JZO85_12665</name>
</gene>
<evidence type="ECO:0000256" key="3">
    <source>
        <dbReference type="ARBA" id="ARBA00022729"/>
    </source>
</evidence>
<evidence type="ECO:0000259" key="8">
    <source>
        <dbReference type="PROSITE" id="PS50847"/>
    </source>
</evidence>
<keyword evidence="6" id="KW-0812">Transmembrane</keyword>
<evidence type="ECO:0000256" key="2">
    <source>
        <dbReference type="ARBA" id="ARBA00022525"/>
    </source>
</evidence>
<evidence type="ECO:0000256" key="6">
    <source>
        <dbReference type="SAM" id="Phobius"/>
    </source>
</evidence>
<feature type="compositionally biased region" description="Low complexity" evidence="5">
    <location>
        <begin position="103"/>
        <end position="115"/>
    </location>
</feature>
<feature type="domain" description="Gram-positive cocci surface proteins LPxTG" evidence="8">
    <location>
        <begin position="333"/>
        <end position="366"/>
    </location>
</feature>
<evidence type="ECO:0000313" key="9">
    <source>
        <dbReference type="EMBL" id="MBO0453129.1"/>
    </source>
</evidence>
<dbReference type="PROSITE" id="PS50847">
    <property type="entry name" value="GRAM_POS_ANCHORING"/>
    <property type="match status" value="1"/>
</dbReference>
<accession>A0ABS3HI46</accession>
<keyword evidence="6" id="KW-0472">Membrane</keyword>
<keyword evidence="10" id="KW-1185">Reference proteome</keyword>
<organism evidence="9 10">
    <name type="scientific">Candidatus Enterococcus murrayae</name>
    <dbReference type="NCBI Taxonomy" id="2815321"/>
    <lineage>
        <taxon>Bacteria</taxon>
        <taxon>Bacillati</taxon>
        <taxon>Bacillota</taxon>
        <taxon>Bacilli</taxon>
        <taxon>Lactobacillales</taxon>
        <taxon>Enterococcaceae</taxon>
        <taxon>Enterococcus</taxon>
    </lineage>
</organism>
<keyword evidence="6" id="KW-1133">Transmembrane helix</keyword>
<dbReference type="NCBIfam" id="TIGR01167">
    <property type="entry name" value="LPXTG_anchor"/>
    <property type="match status" value="1"/>
</dbReference>